<dbReference type="InterPro" id="IPR036179">
    <property type="entry name" value="Ig-like_dom_sf"/>
</dbReference>
<dbReference type="InterPro" id="IPR013783">
    <property type="entry name" value="Ig-like_fold"/>
</dbReference>
<dbReference type="Gene3D" id="2.60.40.10">
    <property type="entry name" value="Immunoglobulins"/>
    <property type="match status" value="1"/>
</dbReference>
<dbReference type="SUPFAM" id="SSF48726">
    <property type="entry name" value="Immunoglobulin"/>
    <property type="match status" value="1"/>
</dbReference>
<dbReference type="EMBL" id="OD002113">
    <property type="protein sequence ID" value="CAD7404248.1"/>
    <property type="molecule type" value="Genomic_DNA"/>
</dbReference>
<feature type="signal peptide" evidence="8">
    <location>
        <begin position="1"/>
        <end position="21"/>
    </location>
</feature>
<proteinExistence type="inferred from homology"/>
<gene>
    <name evidence="10" type="ORF">TPSB3V08_LOCUS4403</name>
</gene>
<sequence>MMKLLTVYCLLVIILLNYSEGFIFSKLKGKIKEFFSKKRKIPQEGEFVRESELYYPGMNRQLLEIIGQMWEQYYECLNISHTTIGPHRSVMPEAVMVFEGGSVKFGSKVCVSPAEAEDPDEVTWMHHTKSMNSTQPVQFGEHTLVSPEDKMLHLYNLQQTDSGQFLCKMGNAVTASYFLHVVNDSEPIVNVYPDTAPRNKPHRRPPKIVNELNLEVFSNWEPWSACSQCNEVGKRVRFGMCTVKLIDEDAVNNEGYNSTTTSITIDDTQENIDDQMNKSIEILKLFKKGIPCRSPLLPEKLRNLPQISGRQSEIITGFCKSSCPESEVFEIRDEKGNIIERANNSAGIYSTLQGVPSIPPDVQRVSLYEDTTSNRITIKCPGNLNSDTPVLWQAGDKYINPMLILQQSKGRIYMDGLNHLIINKPRVADSNIYSHTGNRNGTPSYVGRQVKFIISPAALQKDGE</sequence>
<dbReference type="PROSITE" id="PS50835">
    <property type="entry name" value="IG_LIKE"/>
    <property type="match status" value="1"/>
</dbReference>
<accession>A0A7R9H154</accession>
<dbReference type="PANTHER" id="PTHR32178:SF6">
    <property type="entry name" value="IG-LIKE DOMAIN-CONTAINING PROTEIN"/>
    <property type="match status" value="1"/>
</dbReference>
<protein>
    <recommendedName>
        <fullName evidence="9">Ig-like domain-containing protein</fullName>
    </recommendedName>
</protein>
<name>A0A7R9H154_TIMPO</name>
<evidence type="ECO:0000256" key="5">
    <source>
        <dbReference type="ARBA" id="ARBA00022989"/>
    </source>
</evidence>
<evidence type="ECO:0000256" key="8">
    <source>
        <dbReference type="SAM" id="SignalP"/>
    </source>
</evidence>
<keyword evidence="3" id="KW-0812">Transmembrane</keyword>
<evidence type="ECO:0000313" key="10">
    <source>
        <dbReference type="EMBL" id="CAD7404248.1"/>
    </source>
</evidence>
<dbReference type="AlphaFoldDB" id="A0A7R9H154"/>
<dbReference type="PANTHER" id="PTHR32178">
    <property type="entry name" value="FAM187"/>
    <property type="match status" value="1"/>
</dbReference>
<evidence type="ECO:0000256" key="2">
    <source>
        <dbReference type="ARBA" id="ARBA00008727"/>
    </source>
</evidence>
<evidence type="ECO:0000256" key="1">
    <source>
        <dbReference type="ARBA" id="ARBA00004479"/>
    </source>
</evidence>
<feature type="domain" description="Ig-like" evidence="9">
    <location>
        <begin position="86"/>
        <end position="178"/>
    </location>
</feature>
<evidence type="ECO:0000256" key="4">
    <source>
        <dbReference type="ARBA" id="ARBA00022729"/>
    </source>
</evidence>
<keyword evidence="4 8" id="KW-0732">Signal</keyword>
<dbReference type="InterPro" id="IPR007110">
    <property type="entry name" value="Ig-like_dom"/>
</dbReference>
<reference evidence="10" key="1">
    <citation type="submission" date="2020-11" db="EMBL/GenBank/DDBJ databases">
        <authorList>
            <person name="Tran Van P."/>
        </authorList>
    </citation>
    <scope>NUCLEOTIDE SEQUENCE</scope>
</reference>
<evidence type="ECO:0000256" key="7">
    <source>
        <dbReference type="ARBA" id="ARBA00023180"/>
    </source>
</evidence>
<feature type="chain" id="PRO_5031526570" description="Ig-like domain-containing protein" evidence="8">
    <location>
        <begin position="22"/>
        <end position="464"/>
    </location>
</feature>
<keyword evidence="7" id="KW-0325">Glycoprotein</keyword>
<organism evidence="10">
    <name type="scientific">Timema poppense</name>
    <name type="common">Walking stick</name>
    <dbReference type="NCBI Taxonomy" id="170557"/>
    <lineage>
        <taxon>Eukaryota</taxon>
        <taxon>Metazoa</taxon>
        <taxon>Ecdysozoa</taxon>
        <taxon>Arthropoda</taxon>
        <taxon>Hexapoda</taxon>
        <taxon>Insecta</taxon>
        <taxon>Pterygota</taxon>
        <taxon>Neoptera</taxon>
        <taxon>Polyneoptera</taxon>
        <taxon>Phasmatodea</taxon>
        <taxon>Timematodea</taxon>
        <taxon>Timematoidea</taxon>
        <taxon>Timematidae</taxon>
        <taxon>Timema</taxon>
    </lineage>
</organism>
<comment type="subcellular location">
    <subcellularLocation>
        <location evidence="1">Membrane</location>
        <topology evidence="1">Single-pass type I membrane protein</topology>
    </subcellularLocation>
</comment>
<dbReference type="InterPro" id="IPR039311">
    <property type="entry name" value="FAM187A/B"/>
</dbReference>
<comment type="similarity">
    <text evidence="2">Belongs to the FAM187 family.</text>
</comment>
<evidence type="ECO:0000259" key="9">
    <source>
        <dbReference type="PROSITE" id="PS50835"/>
    </source>
</evidence>
<evidence type="ECO:0000256" key="3">
    <source>
        <dbReference type="ARBA" id="ARBA00022692"/>
    </source>
</evidence>
<keyword evidence="6" id="KW-0472">Membrane</keyword>
<evidence type="ECO:0000256" key="6">
    <source>
        <dbReference type="ARBA" id="ARBA00023136"/>
    </source>
</evidence>
<dbReference type="GO" id="GO:0016020">
    <property type="term" value="C:membrane"/>
    <property type="evidence" value="ECO:0007669"/>
    <property type="project" value="UniProtKB-SubCell"/>
</dbReference>
<keyword evidence="5" id="KW-1133">Transmembrane helix</keyword>